<evidence type="ECO:0000256" key="1">
    <source>
        <dbReference type="ARBA" id="ARBA00022448"/>
    </source>
</evidence>
<dbReference type="GO" id="GO:0005829">
    <property type="term" value="C:cytosol"/>
    <property type="evidence" value="ECO:0007669"/>
    <property type="project" value="TreeGrafter"/>
</dbReference>
<proteinExistence type="inferred from homology"/>
<dbReference type="Gene3D" id="3.30.70.100">
    <property type="match status" value="1"/>
</dbReference>
<dbReference type="GO" id="GO:0006825">
    <property type="term" value="P:copper ion transport"/>
    <property type="evidence" value="ECO:0007669"/>
    <property type="project" value="UniProtKB-KW"/>
</dbReference>
<evidence type="ECO:0000256" key="6">
    <source>
        <dbReference type="ARBA" id="ARBA00023186"/>
    </source>
</evidence>
<evidence type="ECO:0000256" key="4">
    <source>
        <dbReference type="ARBA" id="ARBA00023008"/>
    </source>
</evidence>
<evidence type="ECO:0000259" key="8">
    <source>
        <dbReference type="PROSITE" id="PS50846"/>
    </source>
</evidence>
<evidence type="ECO:0000256" key="5">
    <source>
        <dbReference type="ARBA" id="ARBA00023065"/>
    </source>
</evidence>
<keyword evidence="6" id="KW-0143">Chaperone</keyword>
<dbReference type="Proteomes" id="UP000738325">
    <property type="component" value="Unassembled WGS sequence"/>
</dbReference>
<dbReference type="PROSITE" id="PS50846">
    <property type="entry name" value="HMA_2"/>
    <property type="match status" value="1"/>
</dbReference>
<dbReference type="EMBL" id="JAAAIP010000075">
    <property type="protein sequence ID" value="KAG0326714.1"/>
    <property type="molecule type" value="Genomic_DNA"/>
</dbReference>
<dbReference type="FunFam" id="3.30.70.100:FF:000008">
    <property type="entry name" value="Copper transport protein ATOX1"/>
    <property type="match status" value="1"/>
</dbReference>
<protein>
    <submittedName>
        <fullName evidence="9">Cytosolic copper metallochaperone</fullName>
    </submittedName>
</protein>
<dbReference type="InterPro" id="IPR051881">
    <property type="entry name" value="Copper_transport_ATOX1-like"/>
</dbReference>
<keyword evidence="4" id="KW-0186">Copper</keyword>
<evidence type="ECO:0000256" key="2">
    <source>
        <dbReference type="ARBA" id="ARBA00022723"/>
    </source>
</evidence>
<sequence length="69" mass="7499">MPVYKYDVTMTCSGCSGAVTRVLTKLQGVDKFDVSLETQKVVVESESLSEQEILEKIQKTGKAAKVSDA</sequence>
<evidence type="ECO:0000313" key="9">
    <source>
        <dbReference type="EMBL" id="KAG0326714.1"/>
    </source>
</evidence>
<keyword evidence="2" id="KW-0479">Metal-binding</keyword>
<accession>A0A9P6RSL5</accession>
<dbReference type="Pfam" id="PF00403">
    <property type="entry name" value="HMA"/>
    <property type="match status" value="1"/>
</dbReference>
<evidence type="ECO:0000313" key="10">
    <source>
        <dbReference type="Proteomes" id="UP000738325"/>
    </source>
</evidence>
<dbReference type="OrthoDB" id="689350at2759"/>
<dbReference type="PANTHER" id="PTHR46365">
    <property type="entry name" value="COPPER TRANSPORT PROTEIN ATOX1"/>
    <property type="match status" value="1"/>
</dbReference>
<reference evidence="9" key="1">
    <citation type="journal article" date="2020" name="Fungal Divers.">
        <title>Resolving the Mortierellaceae phylogeny through synthesis of multi-gene phylogenetics and phylogenomics.</title>
        <authorList>
            <person name="Vandepol N."/>
            <person name="Liber J."/>
            <person name="Desiro A."/>
            <person name="Na H."/>
            <person name="Kennedy M."/>
            <person name="Barry K."/>
            <person name="Grigoriev I.V."/>
            <person name="Miller A.N."/>
            <person name="O'Donnell K."/>
            <person name="Stajich J.E."/>
            <person name="Bonito G."/>
        </authorList>
    </citation>
    <scope>NUCLEOTIDE SEQUENCE</scope>
    <source>
        <strain evidence="9">REB-010B</strain>
    </source>
</reference>
<keyword evidence="3" id="KW-0187">Copper transport</keyword>
<keyword evidence="10" id="KW-1185">Reference proteome</keyword>
<dbReference type="GO" id="GO:0016531">
    <property type="term" value="F:copper chaperone activity"/>
    <property type="evidence" value="ECO:0007669"/>
    <property type="project" value="TreeGrafter"/>
</dbReference>
<dbReference type="PANTHER" id="PTHR46365:SF1">
    <property type="entry name" value="COPPER TRANSPORT PROTEIN ATOX1"/>
    <property type="match status" value="1"/>
</dbReference>
<comment type="caution">
    <text evidence="9">The sequence shown here is derived from an EMBL/GenBank/DDBJ whole genome shotgun (WGS) entry which is preliminary data.</text>
</comment>
<evidence type="ECO:0000256" key="7">
    <source>
        <dbReference type="ARBA" id="ARBA00038171"/>
    </source>
</evidence>
<dbReference type="GO" id="GO:0046872">
    <property type="term" value="F:metal ion binding"/>
    <property type="evidence" value="ECO:0007669"/>
    <property type="project" value="UniProtKB-KW"/>
</dbReference>
<feature type="domain" description="HMA" evidence="8">
    <location>
        <begin position="1"/>
        <end position="65"/>
    </location>
</feature>
<name>A0A9P6RSL5_9FUNG</name>
<keyword evidence="5" id="KW-0406">Ion transport</keyword>
<dbReference type="AlphaFoldDB" id="A0A9P6RSL5"/>
<organism evidence="9 10">
    <name type="scientific">Dissophora globulifera</name>
    <dbReference type="NCBI Taxonomy" id="979702"/>
    <lineage>
        <taxon>Eukaryota</taxon>
        <taxon>Fungi</taxon>
        <taxon>Fungi incertae sedis</taxon>
        <taxon>Mucoromycota</taxon>
        <taxon>Mortierellomycotina</taxon>
        <taxon>Mortierellomycetes</taxon>
        <taxon>Mortierellales</taxon>
        <taxon>Mortierellaceae</taxon>
        <taxon>Dissophora</taxon>
    </lineage>
</organism>
<gene>
    <name evidence="9" type="primary">ATX1</name>
    <name evidence="9" type="ORF">BGZ99_009112</name>
</gene>
<comment type="similarity">
    <text evidence="7">Belongs to the ATX1 family.</text>
</comment>
<evidence type="ECO:0000256" key="3">
    <source>
        <dbReference type="ARBA" id="ARBA00022796"/>
    </source>
</evidence>
<dbReference type="InterPro" id="IPR006121">
    <property type="entry name" value="HMA_dom"/>
</dbReference>
<dbReference type="SUPFAM" id="SSF55008">
    <property type="entry name" value="HMA, heavy metal-associated domain"/>
    <property type="match status" value="1"/>
</dbReference>
<keyword evidence="1" id="KW-0813">Transport</keyword>
<dbReference type="CDD" id="cd00371">
    <property type="entry name" value="HMA"/>
    <property type="match status" value="1"/>
</dbReference>
<dbReference type="InterPro" id="IPR036163">
    <property type="entry name" value="HMA_dom_sf"/>
</dbReference>